<sequence length="419" mass="43236">MAYDETPYRRNVGDAQTPADPAAYRTGSAATDPRSWRRDPEADDAGTRITEPLPAAGRRADLGRDRLGVHIGWEIVLLLAVAAVAFLLYRLDPAALRRPALDTLLTSGAAIGLLALGAGLTLRAGVPNLAVGPIALAAALHFAENGDDGLVRAVVPALIVAAAGGLVAAVLVLVLHVPGWLTSLAAAMGVIVYDQLRTAPAPIQRTYDLSDQAFYLFGGFALVAVIGGALGTVQPIRRMIGRMRPVGDPADRRGGQAVLPVVAALVLSSVFAVGAGTLLAARSTAPIVPGTGLEWTGVAFGVALLAGTSAYGRRGGIFGTLLATAGLTLFLDYADRRDFDIALFAVGAAAIGAGLLVTRLVETYGRPLPPTGVDEDWNGAPDTGEWSPAVPETWSSSSATSAQSRSSEQWDLGPWGGGR</sequence>
<evidence type="ECO:0000256" key="2">
    <source>
        <dbReference type="SAM" id="Phobius"/>
    </source>
</evidence>
<gene>
    <name evidence="3" type="ORF">EDD30_4456</name>
</gene>
<feature type="transmembrane region" description="Helical" evidence="2">
    <location>
        <begin position="341"/>
        <end position="361"/>
    </location>
</feature>
<feature type="region of interest" description="Disordered" evidence="1">
    <location>
        <begin position="368"/>
        <end position="419"/>
    </location>
</feature>
<reference evidence="3 4" key="1">
    <citation type="submission" date="2018-11" db="EMBL/GenBank/DDBJ databases">
        <title>Sequencing the genomes of 1000 actinobacteria strains.</title>
        <authorList>
            <person name="Klenk H.-P."/>
        </authorList>
    </citation>
    <scope>NUCLEOTIDE SEQUENCE [LARGE SCALE GENOMIC DNA]</scope>
    <source>
        <strain evidence="3 4">DSM 43634</strain>
    </source>
</reference>
<proteinExistence type="predicted"/>
<feature type="transmembrane region" description="Helical" evidence="2">
    <location>
        <begin position="177"/>
        <end position="193"/>
    </location>
</feature>
<name>A0A3N1GMR8_9ACTN</name>
<feature type="region of interest" description="Disordered" evidence="1">
    <location>
        <begin position="1"/>
        <end position="50"/>
    </location>
</feature>
<feature type="transmembrane region" description="Helical" evidence="2">
    <location>
        <begin position="150"/>
        <end position="171"/>
    </location>
</feature>
<dbReference type="RefSeq" id="WP_123678844.1">
    <property type="nucleotide sequence ID" value="NZ_RJKL01000001.1"/>
</dbReference>
<feature type="transmembrane region" description="Helical" evidence="2">
    <location>
        <begin position="214"/>
        <end position="237"/>
    </location>
</feature>
<keyword evidence="2" id="KW-1133">Transmembrane helix</keyword>
<dbReference type="AlphaFoldDB" id="A0A3N1GMR8"/>
<protein>
    <submittedName>
        <fullName evidence="3">Monosaccharide ABC transporter membrane protein (CUT2 family)</fullName>
    </submittedName>
</protein>
<organism evidence="3 4">
    <name type="scientific">Couchioplanes caeruleus</name>
    <dbReference type="NCBI Taxonomy" id="56438"/>
    <lineage>
        <taxon>Bacteria</taxon>
        <taxon>Bacillati</taxon>
        <taxon>Actinomycetota</taxon>
        <taxon>Actinomycetes</taxon>
        <taxon>Micromonosporales</taxon>
        <taxon>Micromonosporaceae</taxon>
        <taxon>Couchioplanes</taxon>
    </lineage>
</organism>
<dbReference type="EMBL" id="RJKL01000001">
    <property type="protein sequence ID" value="ROP31542.1"/>
    <property type="molecule type" value="Genomic_DNA"/>
</dbReference>
<feature type="transmembrane region" description="Helical" evidence="2">
    <location>
        <begin position="101"/>
        <end position="120"/>
    </location>
</feature>
<feature type="transmembrane region" description="Helical" evidence="2">
    <location>
        <begin position="293"/>
        <end position="311"/>
    </location>
</feature>
<feature type="transmembrane region" description="Helical" evidence="2">
    <location>
        <begin position="317"/>
        <end position="334"/>
    </location>
</feature>
<dbReference type="Proteomes" id="UP000271683">
    <property type="component" value="Unassembled WGS sequence"/>
</dbReference>
<keyword evidence="2" id="KW-0472">Membrane</keyword>
<evidence type="ECO:0000256" key="1">
    <source>
        <dbReference type="SAM" id="MobiDB-lite"/>
    </source>
</evidence>
<dbReference type="OrthoDB" id="3405932at2"/>
<feature type="compositionally biased region" description="Basic and acidic residues" evidence="1">
    <location>
        <begin position="1"/>
        <end position="12"/>
    </location>
</feature>
<comment type="caution">
    <text evidence="3">The sequence shown here is derived from an EMBL/GenBank/DDBJ whole genome shotgun (WGS) entry which is preliminary data.</text>
</comment>
<feature type="transmembrane region" description="Helical" evidence="2">
    <location>
        <begin position="126"/>
        <end position="143"/>
    </location>
</feature>
<feature type="transmembrane region" description="Helical" evidence="2">
    <location>
        <begin position="71"/>
        <end position="89"/>
    </location>
</feature>
<accession>A0A3N1GMR8</accession>
<evidence type="ECO:0000313" key="4">
    <source>
        <dbReference type="Proteomes" id="UP000271683"/>
    </source>
</evidence>
<feature type="transmembrane region" description="Helical" evidence="2">
    <location>
        <begin position="257"/>
        <end position="281"/>
    </location>
</feature>
<evidence type="ECO:0000313" key="3">
    <source>
        <dbReference type="EMBL" id="ROP31542.1"/>
    </source>
</evidence>
<keyword evidence="2" id="KW-0812">Transmembrane</keyword>
<feature type="compositionally biased region" description="Low complexity" evidence="1">
    <location>
        <begin position="395"/>
        <end position="407"/>
    </location>
</feature>